<dbReference type="NCBIfam" id="TIGR03920">
    <property type="entry name" value="T7SS_EccD"/>
    <property type="match status" value="1"/>
</dbReference>
<feature type="transmembrane region" description="Helical" evidence="7">
    <location>
        <begin position="127"/>
        <end position="145"/>
    </location>
</feature>
<feature type="transmembrane region" description="Helical" evidence="7">
    <location>
        <begin position="264"/>
        <end position="284"/>
    </location>
</feature>
<evidence type="ECO:0000256" key="1">
    <source>
        <dbReference type="ARBA" id="ARBA00004651"/>
    </source>
</evidence>
<sequence length="460" mass="46384">MTQAPRTSAAVASGLVRVTVTSGTRRVDLVLPGAIPVAELLPELARSVGLLDPATVHGGYRVGTSEGRRLALDTGLTLQGIEDGGLLTVTAGVDDPAPRVYDDVVEAMTDVVEHDLEPWHPAAGRRTALVAAGLFLALGAGALLVQRGSDVASAATALVALALCAGAIVLSRAQGEHEAGIGVAWLGAGYAAVAGVMLAPDGDTWFAEPLAAAGAGALLAGVVCLIGLGPGRTLAFPPIVVGALALGVGSYVRSSPDGFAPAPLLTTVLAFVVLAGSVFPWLALGATTTRVDQLFSATDITADPDDIERDRVAADARVAHEILLAISGTVGLLLVLVAPLAVSLGVTGTLLAVDACLIVVLRTRQYRTGSEVLLGLGSGVAGIAATAVAVLAFHPDWRPTLAVVLAVVGAVLLVATLSPAAPSVRRGRLGDVLESAALLSLLPLLVVATGLFDQVRDWIG</sequence>
<feature type="transmembrane region" description="Helical" evidence="7">
    <location>
        <begin position="432"/>
        <end position="452"/>
    </location>
</feature>
<feature type="transmembrane region" description="Helical" evidence="7">
    <location>
        <begin position="373"/>
        <end position="394"/>
    </location>
</feature>
<accession>A0ABP6US15</accession>
<feature type="transmembrane region" description="Helical" evidence="7">
    <location>
        <begin position="344"/>
        <end position="361"/>
    </location>
</feature>
<feature type="transmembrane region" description="Helical" evidence="7">
    <location>
        <begin position="318"/>
        <end position="338"/>
    </location>
</feature>
<reference evidence="10" key="1">
    <citation type="journal article" date="2019" name="Int. J. Syst. Evol. Microbiol.">
        <title>The Global Catalogue of Microorganisms (GCM) 10K type strain sequencing project: providing services to taxonomists for standard genome sequencing and annotation.</title>
        <authorList>
            <consortium name="The Broad Institute Genomics Platform"/>
            <consortium name="The Broad Institute Genome Sequencing Center for Infectious Disease"/>
            <person name="Wu L."/>
            <person name="Ma J."/>
        </authorList>
    </citation>
    <scope>NUCLEOTIDE SEQUENCE [LARGE SCALE GENOMIC DNA]</scope>
    <source>
        <strain evidence="10">JCM 17460</strain>
    </source>
</reference>
<evidence type="ECO:0000256" key="3">
    <source>
        <dbReference type="ARBA" id="ARBA00022475"/>
    </source>
</evidence>
<evidence type="ECO:0000256" key="4">
    <source>
        <dbReference type="ARBA" id="ARBA00022692"/>
    </source>
</evidence>
<evidence type="ECO:0000256" key="6">
    <source>
        <dbReference type="ARBA" id="ARBA00023136"/>
    </source>
</evidence>
<organism evidence="9 10">
    <name type="scientific">Nocardioides daeguensis</name>
    <dbReference type="NCBI Taxonomy" id="908359"/>
    <lineage>
        <taxon>Bacteria</taxon>
        <taxon>Bacillati</taxon>
        <taxon>Actinomycetota</taxon>
        <taxon>Actinomycetes</taxon>
        <taxon>Propionibacteriales</taxon>
        <taxon>Nocardioidaceae</taxon>
        <taxon>Nocardioides</taxon>
    </lineage>
</organism>
<dbReference type="EMBL" id="BAABBB010000001">
    <property type="protein sequence ID" value="GAA3516476.1"/>
    <property type="molecule type" value="Genomic_DNA"/>
</dbReference>
<name>A0ABP6US15_9ACTN</name>
<comment type="similarity">
    <text evidence="2">Belongs to the EccD/Snm4 family.</text>
</comment>
<keyword evidence="6 7" id="KW-0472">Membrane</keyword>
<evidence type="ECO:0000259" key="8">
    <source>
        <dbReference type="Pfam" id="PF19053"/>
    </source>
</evidence>
<dbReference type="Pfam" id="PF19053">
    <property type="entry name" value="EccD"/>
    <property type="match status" value="1"/>
</dbReference>
<dbReference type="Pfam" id="PF08817">
    <property type="entry name" value="YukD"/>
    <property type="match status" value="1"/>
</dbReference>
<dbReference type="RefSeq" id="WP_218235470.1">
    <property type="nucleotide sequence ID" value="NZ_BAABBB010000001.1"/>
</dbReference>
<feature type="transmembrane region" description="Helical" evidence="7">
    <location>
        <begin position="235"/>
        <end position="252"/>
    </location>
</feature>
<protein>
    <submittedName>
        <fullName evidence="9">Type VII secretion integral membrane protein EccD</fullName>
    </submittedName>
</protein>
<evidence type="ECO:0000313" key="10">
    <source>
        <dbReference type="Proteomes" id="UP001500301"/>
    </source>
</evidence>
<gene>
    <name evidence="9" type="primary">eccD</name>
    <name evidence="9" type="ORF">GCM10022263_00160</name>
</gene>
<evidence type="ECO:0000256" key="7">
    <source>
        <dbReference type="SAM" id="Phobius"/>
    </source>
</evidence>
<feature type="domain" description="EccD-like transmembrane" evidence="8">
    <location>
        <begin position="125"/>
        <end position="457"/>
    </location>
</feature>
<dbReference type="Proteomes" id="UP001500301">
    <property type="component" value="Unassembled WGS sequence"/>
</dbReference>
<keyword evidence="10" id="KW-1185">Reference proteome</keyword>
<evidence type="ECO:0000313" key="9">
    <source>
        <dbReference type="EMBL" id="GAA3516476.1"/>
    </source>
</evidence>
<evidence type="ECO:0000256" key="2">
    <source>
        <dbReference type="ARBA" id="ARBA00006162"/>
    </source>
</evidence>
<feature type="transmembrane region" description="Helical" evidence="7">
    <location>
        <begin position="151"/>
        <end position="170"/>
    </location>
</feature>
<keyword evidence="3" id="KW-1003">Cell membrane</keyword>
<keyword evidence="5 7" id="KW-1133">Transmembrane helix</keyword>
<evidence type="ECO:0000256" key="5">
    <source>
        <dbReference type="ARBA" id="ARBA00022989"/>
    </source>
</evidence>
<proteinExistence type="inferred from homology"/>
<dbReference type="InterPro" id="IPR024962">
    <property type="entry name" value="YukD-like"/>
</dbReference>
<feature type="transmembrane region" description="Helical" evidence="7">
    <location>
        <begin position="400"/>
        <end position="420"/>
    </location>
</feature>
<keyword evidence="4 7" id="KW-0812">Transmembrane</keyword>
<comment type="caution">
    <text evidence="9">The sequence shown here is derived from an EMBL/GenBank/DDBJ whole genome shotgun (WGS) entry which is preliminary data.</text>
</comment>
<comment type="subcellular location">
    <subcellularLocation>
        <location evidence="1">Cell membrane</location>
        <topology evidence="1">Multi-pass membrane protein</topology>
    </subcellularLocation>
</comment>
<feature type="transmembrane region" description="Helical" evidence="7">
    <location>
        <begin position="182"/>
        <end position="199"/>
    </location>
</feature>
<dbReference type="InterPro" id="IPR006707">
    <property type="entry name" value="T7SS_EccD"/>
</dbReference>
<dbReference type="InterPro" id="IPR044049">
    <property type="entry name" value="EccD_transm"/>
</dbReference>
<feature type="transmembrane region" description="Helical" evidence="7">
    <location>
        <begin position="205"/>
        <end position="228"/>
    </location>
</feature>